<dbReference type="Pfam" id="PF00392">
    <property type="entry name" value="GntR"/>
    <property type="match status" value="1"/>
</dbReference>
<dbReference type="SUPFAM" id="SSF48008">
    <property type="entry name" value="GntR ligand-binding domain-like"/>
    <property type="match status" value="1"/>
</dbReference>
<keyword evidence="6" id="KW-1185">Reference proteome</keyword>
<dbReference type="PANTHER" id="PTHR43537:SF45">
    <property type="entry name" value="GNTR FAMILY REGULATORY PROTEIN"/>
    <property type="match status" value="1"/>
</dbReference>
<dbReference type="InterPro" id="IPR000524">
    <property type="entry name" value="Tscrpt_reg_HTH_GntR"/>
</dbReference>
<dbReference type="EMBL" id="JBHRTB010000001">
    <property type="protein sequence ID" value="MFC3141140.1"/>
    <property type="molecule type" value="Genomic_DNA"/>
</dbReference>
<name>A0ABV7GMC3_9RHOB</name>
<keyword evidence="1" id="KW-0805">Transcription regulation</keyword>
<sequence length="227" mass="25111">MSQRPRTIPLAQKVYDSLLSDLVAQHGRAGERLVEADIARAKAVSRTPVREALGRLENDGLIENAGRGGYIVISPSLDEIRDIFEIRRALEPLAFAAVVREANPADDELFCSLYEAIQCADRPEDSSAANRALRAFWVDRIRNRRLRETILRFYMQVHIVRAATLDKADGRAAARAGTTRLADAYMARDPAAAHDAMAAFVDAALVFFERADAERRQQPANRPAAVG</sequence>
<evidence type="ECO:0000256" key="2">
    <source>
        <dbReference type="ARBA" id="ARBA00023125"/>
    </source>
</evidence>
<dbReference type="Gene3D" id="1.20.120.530">
    <property type="entry name" value="GntR ligand-binding domain-like"/>
    <property type="match status" value="1"/>
</dbReference>
<keyword evidence="3" id="KW-0804">Transcription</keyword>
<dbReference type="SMART" id="SM00895">
    <property type="entry name" value="FCD"/>
    <property type="match status" value="1"/>
</dbReference>
<evidence type="ECO:0000313" key="5">
    <source>
        <dbReference type="EMBL" id="MFC3141140.1"/>
    </source>
</evidence>
<dbReference type="Pfam" id="PF07729">
    <property type="entry name" value="FCD"/>
    <property type="match status" value="1"/>
</dbReference>
<keyword evidence="2" id="KW-0238">DNA-binding</keyword>
<comment type="caution">
    <text evidence="5">The sequence shown here is derived from an EMBL/GenBank/DDBJ whole genome shotgun (WGS) entry which is preliminary data.</text>
</comment>
<gene>
    <name evidence="5" type="ORF">ACFOGP_00350</name>
</gene>
<organism evidence="5 6">
    <name type="scientific">Psychromarinibacter halotolerans</name>
    <dbReference type="NCBI Taxonomy" id="1775175"/>
    <lineage>
        <taxon>Bacteria</taxon>
        <taxon>Pseudomonadati</taxon>
        <taxon>Pseudomonadota</taxon>
        <taxon>Alphaproteobacteria</taxon>
        <taxon>Rhodobacterales</taxon>
        <taxon>Paracoccaceae</taxon>
        <taxon>Psychromarinibacter</taxon>
    </lineage>
</organism>
<dbReference type="SUPFAM" id="SSF46785">
    <property type="entry name" value="Winged helix' DNA-binding domain"/>
    <property type="match status" value="1"/>
</dbReference>
<dbReference type="InterPro" id="IPR036388">
    <property type="entry name" value="WH-like_DNA-bd_sf"/>
</dbReference>
<evidence type="ECO:0000256" key="3">
    <source>
        <dbReference type="ARBA" id="ARBA00023163"/>
    </source>
</evidence>
<reference evidence="6" key="1">
    <citation type="journal article" date="2019" name="Int. J. Syst. Evol. Microbiol.">
        <title>The Global Catalogue of Microorganisms (GCM) 10K type strain sequencing project: providing services to taxonomists for standard genome sequencing and annotation.</title>
        <authorList>
            <consortium name="The Broad Institute Genomics Platform"/>
            <consortium name="The Broad Institute Genome Sequencing Center for Infectious Disease"/>
            <person name="Wu L."/>
            <person name="Ma J."/>
        </authorList>
    </citation>
    <scope>NUCLEOTIDE SEQUENCE [LARGE SCALE GENOMIC DNA]</scope>
    <source>
        <strain evidence="6">KCTC 52366</strain>
    </source>
</reference>
<proteinExistence type="predicted"/>
<dbReference type="PANTHER" id="PTHR43537">
    <property type="entry name" value="TRANSCRIPTIONAL REGULATOR, GNTR FAMILY"/>
    <property type="match status" value="1"/>
</dbReference>
<dbReference type="RefSeq" id="WP_379559788.1">
    <property type="nucleotide sequence ID" value="NZ_JBHRTB010000001.1"/>
</dbReference>
<dbReference type="Gene3D" id="1.10.10.10">
    <property type="entry name" value="Winged helix-like DNA-binding domain superfamily/Winged helix DNA-binding domain"/>
    <property type="match status" value="1"/>
</dbReference>
<accession>A0ABV7GMC3</accession>
<evidence type="ECO:0000256" key="1">
    <source>
        <dbReference type="ARBA" id="ARBA00023015"/>
    </source>
</evidence>
<dbReference type="InterPro" id="IPR036390">
    <property type="entry name" value="WH_DNA-bd_sf"/>
</dbReference>
<dbReference type="InterPro" id="IPR008920">
    <property type="entry name" value="TF_FadR/GntR_C"/>
</dbReference>
<dbReference type="Proteomes" id="UP001595632">
    <property type="component" value="Unassembled WGS sequence"/>
</dbReference>
<feature type="domain" description="HTH gntR-type" evidence="4">
    <location>
        <begin position="8"/>
        <end position="75"/>
    </location>
</feature>
<dbReference type="PROSITE" id="PS50949">
    <property type="entry name" value="HTH_GNTR"/>
    <property type="match status" value="1"/>
</dbReference>
<evidence type="ECO:0000313" key="6">
    <source>
        <dbReference type="Proteomes" id="UP001595632"/>
    </source>
</evidence>
<evidence type="ECO:0000259" key="4">
    <source>
        <dbReference type="PROSITE" id="PS50949"/>
    </source>
</evidence>
<dbReference type="InterPro" id="IPR011711">
    <property type="entry name" value="GntR_C"/>
</dbReference>
<protein>
    <submittedName>
        <fullName evidence="5">GntR family transcriptional regulator</fullName>
    </submittedName>
</protein>
<dbReference type="SMART" id="SM00345">
    <property type="entry name" value="HTH_GNTR"/>
    <property type="match status" value="1"/>
</dbReference>